<name>A0A162T984_PHYB8</name>
<dbReference type="InParanoid" id="A0A162T984"/>
<keyword evidence="1" id="KW-0472">Membrane</keyword>
<proteinExistence type="predicted"/>
<organism evidence="3 4">
    <name type="scientific">Phycomyces blakesleeanus (strain ATCC 8743b / DSM 1359 / FGSC 10004 / NBRC 33097 / NRRL 1555)</name>
    <dbReference type="NCBI Taxonomy" id="763407"/>
    <lineage>
        <taxon>Eukaryota</taxon>
        <taxon>Fungi</taxon>
        <taxon>Fungi incertae sedis</taxon>
        <taxon>Mucoromycota</taxon>
        <taxon>Mucoromycotina</taxon>
        <taxon>Mucoromycetes</taxon>
        <taxon>Mucorales</taxon>
        <taxon>Phycomycetaceae</taxon>
        <taxon>Phycomyces</taxon>
    </lineage>
</organism>
<feature type="chain" id="PRO_5007839734" evidence="2">
    <location>
        <begin position="27"/>
        <end position="176"/>
    </location>
</feature>
<dbReference type="GeneID" id="29003605"/>
<keyword evidence="4" id="KW-1185">Reference proteome</keyword>
<gene>
    <name evidence="3" type="ORF">PHYBLDRAFT_72704</name>
</gene>
<evidence type="ECO:0000256" key="1">
    <source>
        <dbReference type="SAM" id="Phobius"/>
    </source>
</evidence>
<evidence type="ECO:0000313" key="4">
    <source>
        <dbReference type="Proteomes" id="UP000077315"/>
    </source>
</evidence>
<keyword evidence="1" id="KW-0812">Transmembrane</keyword>
<feature type="transmembrane region" description="Helical" evidence="1">
    <location>
        <begin position="132"/>
        <end position="151"/>
    </location>
</feature>
<evidence type="ECO:0000313" key="3">
    <source>
        <dbReference type="EMBL" id="OAD65193.1"/>
    </source>
</evidence>
<feature type="transmembrane region" description="Helical" evidence="1">
    <location>
        <begin position="102"/>
        <end position="126"/>
    </location>
</feature>
<evidence type="ECO:0000256" key="2">
    <source>
        <dbReference type="SAM" id="SignalP"/>
    </source>
</evidence>
<keyword evidence="2" id="KW-0732">Signal</keyword>
<dbReference type="AlphaFoldDB" id="A0A162T984"/>
<dbReference type="RefSeq" id="XP_018283233.1">
    <property type="nucleotide sequence ID" value="XM_018442699.1"/>
</dbReference>
<accession>A0A162T984</accession>
<reference evidence="4" key="1">
    <citation type="submission" date="2015-06" db="EMBL/GenBank/DDBJ databases">
        <title>Expansion of signal transduction pathways in fungi by whole-genome duplication.</title>
        <authorList>
            <consortium name="DOE Joint Genome Institute"/>
            <person name="Corrochano L.M."/>
            <person name="Kuo A."/>
            <person name="Marcet-Houben M."/>
            <person name="Polaino S."/>
            <person name="Salamov A."/>
            <person name="Villalobos J.M."/>
            <person name="Alvarez M.I."/>
            <person name="Avalos J."/>
            <person name="Benito E.P."/>
            <person name="Benoit I."/>
            <person name="Burger G."/>
            <person name="Camino L.P."/>
            <person name="Canovas D."/>
            <person name="Cerda-Olmedo E."/>
            <person name="Cheng J.-F."/>
            <person name="Dominguez A."/>
            <person name="Elias M."/>
            <person name="Eslava A.P."/>
            <person name="Glaser F."/>
            <person name="Grimwood J."/>
            <person name="Gutierrez G."/>
            <person name="Heitman J."/>
            <person name="Henrissat B."/>
            <person name="Iturriaga E.A."/>
            <person name="Lang B.F."/>
            <person name="Lavin J.L."/>
            <person name="Lee S."/>
            <person name="Li W."/>
            <person name="Lindquist E."/>
            <person name="Lopez-Garcia S."/>
            <person name="Luque E.M."/>
            <person name="Marcos A.T."/>
            <person name="Martin J."/>
            <person name="McCluskey K."/>
            <person name="Medina H.R."/>
            <person name="Miralles-Duran A."/>
            <person name="Miyazaki A."/>
            <person name="Munoz-Torres E."/>
            <person name="Oguiza J.A."/>
            <person name="Ohm R."/>
            <person name="Olmedo M."/>
            <person name="Orejas M."/>
            <person name="Ortiz-Castellanos L."/>
            <person name="Pisabarro A.G."/>
            <person name="Rodriguez-Romero J."/>
            <person name="Ruiz-Herrera J."/>
            <person name="Ruiz-Vazquez R."/>
            <person name="Sanz C."/>
            <person name="Schackwitz W."/>
            <person name="Schmutz J."/>
            <person name="Shahriari M."/>
            <person name="Shelest E."/>
            <person name="Silva-Franco F."/>
            <person name="Soanes D."/>
            <person name="Syed K."/>
            <person name="Tagua V.G."/>
            <person name="Talbot N.J."/>
            <person name="Thon M."/>
            <person name="De vries R.P."/>
            <person name="Wiebenga A."/>
            <person name="Yadav J.S."/>
            <person name="Braun E.L."/>
            <person name="Baker S."/>
            <person name="Garre V."/>
            <person name="Horwitz B."/>
            <person name="Torres-Martinez S."/>
            <person name="Idnurm A."/>
            <person name="Herrera-Estrella A."/>
            <person name="Gabaldon T."/>
            <person name="Grigoriev I.V."/>
        </authorList>
    </citation>
    <scope>NUCLEOTIDE SEQUENCE [LARGE SCALE GENOMIC DNA]</scope>
    <source>
        <strain evidence="4">NRRL 1555(-)</strain>
    </source>
</reference>
<protein>
    <submittedName>
        <fullName evidence="3">Uncharacterized protein</fullName>
    </submittedName>
</protein>
<dbReference type="Proteomes" id="UP000077315">
    <property type="component" value="Unassembled WGS sequence"/>
</dbReference>
<dbReference type="VEuPathDB" id="FungiDB:PHYBLDRAFT_72704"/>
<dbReference type="EMBL" id="KV441013">
    <property type="protein sequence ID" value="OAD65193.1"/>
    <property type="molecule type" value="Genomic_DNA"/>
</dbReference>
<feature type="signal peptide" evidence="2">
    <location>
        <begin position="1"/>
        <end position="26"/>
    </location>
</feature>
<sequence length="176" mass="20389">MLMFYTFSLYLFFQILIFSQIHQVHFDGILKYAPRACQKPSELSRYMSATGGLMTDSLMMETLKMVPSNSQVFSIETFLMEALLVGKLLMDALPMEVLEMSGFVMFALTFQSLLLEVAGIMVFIWGVLMMEAFELEPFAIGVMFNLLVIFLKKIQFTVKNEVFEIVYELVSQYWER</sequence>
<keyword evidence="1" id="KW-1133">Transmembrane helix</keyword>